<sequence length="423" mass="46347">MTLNGYISLIHFTINLCINRQDAFVLANKIVTEKIMSTYLTFDESYLRDIYGEHTAKEITHQPAMWRQAFNNIETIRGEIDAFLAPVMKKDNVRVVLTGAGTSAFAGKTLAPHLTKVTGRRFDAVSTTDIVAAPGEYLGEQVPTLVISFARSGNSPESVATVDLADQVLNDCYHLVLTCNPEGQLAKAAQTKKNMFCLLMPEGTNDKSFAMTSSFTSMMLSALCIFDPSEGLANSVESICTNTEQLIAEKAAEMKALAAKACERVVFLGSGSFQGLAQESALKLLELTAGKVVAIHDSPLGFRHGPKSVVNDKTIIFNFMSNDRYTRQYDQDLLAEIRQDNQAMHIVALSDGADEQVMSGNVICTETQAGNENVWLSFPFIALAQTFSFFKSVQLNITPDNPCPTGEVNRVVQGVTIHPYNKK</sequence>
<evidence type="ECO:0000259" key="5">
    <source>
        <dbReference type="PROSITE" id="PS51464"/>
    </source>
</evidence>
<dbReference type="Gene3D" id="3.40.50.10490">
    <property type="entry name" value="Glucose-6-phosphate isomerase like protein, domain 1"/>
    <property type="match status" value="2"/>
</dbReference>
<keyword evidence="3" id="KW-0378">Hydrolase</keyword>
<dbReference type="InterPro" id="IPR014180">
    <property type="entry name" value="Sugar_isomerase_AgaS"/>
</dbReference>
<dbReference type="InterPro" id="IPR050303">
    <property type="entry name" value="GatZ_KbaZ_carbometab"/>
</dbReference>
<dbReference type="CDD" id="cd05010">
    <property type="entry name" value="SIS_AgaS_like"/>
    <property type="match status" value="1"/>
</dbReference>
<organism evidence="6 7">
    <name type="scientific">Endozoicomonas lisbonensis</name>
    <dbReference type="NCBI Taxonomy" id="3120522"/>
    <lineage>
        <taxon>Bacteria</taxon>
        <taxon>Pseudomonadati</taxon>
        <taxon>Pseudomonadota</taxon>
        <taxon>Gammaproteobacteria</taxon>
        <taxon>Oceanospirillales</taxon>
        <taxon>Endozoicomonadaceae</taxon>
        <taxon>Endozoicomonas</taxon>
    </lineage>
</organism>
<dbReference type="InterPro" id="IPR046348">
    <property type="entry name" value="SIS_dom_sf"/>
</dbReference>
<evidence type="ECO:0000256" key="1">
    <source>
        <dbReference type="ARBA" id="ARBA00007748"/>
    </source>
</evidence>
<dbReference type="PANTHER" id="PTHR32502:SF3">
    <property type="entry name" value="D-GALACTOSAMINE-6-PHOSPHATE DEAMINASE AGAS-RELATED"/>
    <property type="match status" value="1"/>
</dbReference>
<keyword evidence="6" id="KW-0413">Isomerase</keyword>
<dbReference type="PROSITE" id="PS51464">
    <property type="entry name" value="SIS"/>
    <property type="match status" value="2"/>
</dbReference>
<dbReference type="SUPFAM" id="SSF53697">
    <property type="entry name" value="SIS domain"/>
    <property type="match status" value="1"/>
</dbReference>
<proteinExistence type="inferred from homology"/>
<dbReference type="InterPro" id="IPR001347">
    <property type="entry name" value="SIS_dom"/>
</dbReference>
<evidence type="ECO:0000256" key="4">
    <source>
        <dbReference type="ARBA" id="ARBA00029292"/>
    </source>
</evidence>
<comment type="catalytic activity">
    <reaction evidence="4">
        <text>D-galactosamine 6-phosphate + H2O = D-tagatopyranose 1-phosphate + NH4(+)</text>
        <dbReference type="Rhea" id="RHEA:47680"/>
        <dbReference type="ChEBI" id="CHEBI:15377"/>
        <dbReference type="ChEBI" id="CHEBI:28938"/>
        <dbReference type="ChEBI" id="CHEBI:71674"/>
        <dbReference type="ChEBI" id="CHEBI:138150"/>
    </reaction>
</comment>
<dbReference type="InterPro" id="IPR035466">
    <property type="entry name" value="GlmS/AgaS_SIS"/>
</dbReference>
<protein>
    <submittedName>
        <fullName evidence="6">Tagatose-6-phosphate ketose/aldose isomerase</fullName>
        <ecNumber evidence="6">5.-.-.-</ecNumber>
    </submittedName>
</protein>
<evidence type="ECO:0000313" key="7">
    <source>
        <dbReference type="Proteomes" id="UP001549366"/>
    </source>
</evidence>
<evidence type="ECO:0000256" key="3">
    <source>
        <dbReference type="ARBA" id="ARBA00022801"/>
    </source>
</evidence>
<dbReference type="NCBIfam" id="TIGR02815">
    <property type="entry name" value="agaS_fam"/>
    <property type="match status" value="1"/>
</dbReference>
<comment type="caution">
    <text evidence="6">The sequence shown here is derived from an EMBL/GenBank/DDBJ whole genome shotgun (WGS) entry which is preliminary data.</text>
</comment>
<comment type="similarity">
    <text evidence="1">Belongs to the SIS family. AgaS subfamily.</text>
</comment>
<keyword evidence="7" id="KW-1185">Reference proteome</keyword>
<dbReference type="Proteomes" id="UP001549366">
    <property type="component" value="Unassembled WGS sequence"/>
</dbReference>
<dbReference type="InterPro" id="IPR035464">
    <property type="entry name" value="SIS_AgaS"/>
</dbReference>
<accession>A0ABV2SB11</accession>
<evidence type="ECO:0000313" key="6">
    <source>
        <dbReference type="EMBL" id="MET4754956.1"/>
    </source>
</evidence>
<feature type="domain" description="SIS" evidence="5">
    <location>
        <begin position="254"/>
        <end position="402"/>
    </location>
</feature>
<dbReference type="Pfam" id="PF01380">
    <property type="entry name" value="SIS"/>
    <property type="match status" value="2"/>
</dbReference>
<keyword evidence="2" id="KW-0677">Repeat</keyword>
<gene>
    <name evidence="6" type="ORF">V5J35_000148</name>
</gene>
<feature type="domain" description="SIS" evidence="5">
    <location>
        <begin position="84"/>
        <end position="238"/>
    </location>
</feature>
<dbReference type="EC" id="5.-.-.-" evidence="6"/>
<dbReference type="GO" id="GO:0016853">
    <property type="term" value="F:isomerase activity"/>
    <property type="evidence" value="ECO:0007669"/>
    <property type="project" value="UniProtKB-KW"/>
</dbReference>
<dbReference type="PANTHER" id="PTHR32502">
    <property type="entry name" value="N-ACETYLGALACTOSAMINE PERMEASE II COMPONENT-RELATED"/>
    <property type="match status" value="1"/>
</dbReference>
<name>A0ABV2SB11_9GAMM</name>
<reference evidence="6 7" key="1">
    <citation type="submission" date="2024-06" db="EMBL/GenBank/DDBJ databases">
        <title>Genomic Encyclopedia of Type Strains, Phase V (KMG-V): Genome sequencing to study the core and pangenomes of soil and plant-associated prokaryotes.</title>
        <authorList>
            <person name="Whitman W."/>
        </authorList>
    </citation>
    <scope>NUCLEOTIDE SEQUENCE [LARGE SCALE GENOMIC DNA]</scope>
    <source>
        <strain evidence="6 7">NE40</strain>
    </source>
</reference>
<dbReference type="EMBL" id="JBEWTB010000001">
    <property type="protein sequence ID" value="MET4754956.1"/>
    <property type="molecule type" value="Genomic_DNA"/>
</dbReference>
<dbReference type="CDD" id="cd05008">
    <property type="entry name" value="SIS_GlmS_GlmD_1"/>
    <property type="match status" value="1"/>
</dbReference>
<evidence type="ECO:0000256" key="2">
    <source>
        <dbReference type="ARBA" id="ARBA00022737"/>
    </source>
</evidence>